<evidence type="ECO:0000313" key="2">
    <source>
        <dbReference type="EMBL" id="NCJ06714.1"/>
    </source>
</evidence>
<sequence length="234" mass="26622">MSLKELQIRDEYRSDRDHLIQDFYIPCLEESSVYSRAVGFFSSSSMSAVAQGLTAFVRSQGQMRLVTSPKLSNDDIEAIARGLQGRDQVIERALLRELEQDLEQVLKDRLACLAWLLSQGVLDIKLAIPKNSRQWGIYHEKLGVFEDGDHSYIAFTGSANESSSALIDNFECLDIFTSWDERVQERAQKKRENFQRLWDDETPNVEILSFPEAAAKSLLQFCPPSAPDWEPGLN</sequence>
<dbReference type="AlphaFoldDB" id="A0A8K2A7Z7"/>
<feature type="domain" description="Phospholipase D-like" evidence="1">
    <location>
        <begin position="72"/>
        <end position="198"/>
    </location>
</feature>
<gene>
    <name evidence="2" type="ORF">GS597_09380</name>
</gene>
<dbReference type="InterPro" id="IPR025202">
    <property type="entry name" value="PLD-like_dom"/>
</dbReference>
<keyword evidence="3" id="KW-1185">Reference proteome</keyword>
<dbReference type="EMBL" id="WVIC01000015">
    <property type="protein sequence ID" value="NCJ06714.1"/>
    <property type="molecule type" value="Genomic_DNA"/>
</dbReference>
<evidence type="ECO:0000259" key="1">
    <source>
        <dbReference type="Pfam" id="PF13091"/>
    </source>
</evidence>
<accession>A0A8K2A7Z7</accession>
<dbReference type="CDD" id="cd09179">
    <property type="entry name" value="PLDc_N_DEXD_a"/>
    <property type="match status" value="1"/>
</dbReference>
<dbReference type="Pfam" id="PF13091">
    <property type="entry name" value="PLDc_2"/>
    <property type="match status" value="1"/>
</dbReference>
<reference evidence="2" key="1">
    <citation type="submission" date="2019-12" db="EMBL/GenBank/DDBJ databases">
        <title>High-Quality draft genome sequences of three cyanobacteria isolated from the limestone walls of the Old Cathedral of Coimbra.</title>
        <authorList>
            <person name="Tiago I."/>
            <person name="Soares F."/>
            <person name="Portugal A."/>
        </authorList>
    </citation>
    <scope>NUCLEOTIDE SEQUENCE [LARGE SCALE GENOMIC DNA]</scope>
    <source>
        <strain evidence="2">C</strain>
    </source>
</reference>
<dbReference type="Proteomes" id="UP000607397">
    <property type="component" value="Unassembled WGS sequence"/>
</dbReference>
<dbReference type="SUPFAM" id="SSF56024">
    <property type="entry name" value="Phospholipase D/nuclease"/>
    <property type="match status" value="1"/>
</dbReference>
<name>A0A8K2A7Z7_9CYAN</name>
<evidence type="ECO:0000313" key="3">
    <source>
        <dbReference type="Proteomes" id="UP000607397"/>
    </source>
</evidence>
<protein>
    <recommendedName>
        <fullName evidence="1">Phospholipase D-like domain-containing protein</fullName>
    </recommendedName>
</protein>
<comment type="caution">
    <text evidence="2">The sequence shown here is derived from an EMBL/GenBank/DDBJ whole genome shotgun (WGS) entry which is preliminary data.</text>
</comment>
<dbReference type="Gene3D" id="3.30.870.10">
    <property type="entry name" value="Endonuclease Chain A"/>
    <property type="match status" value="1"/>
</dbReference>
<organism evidence="2 3">
    <name type="scientific">Petrachloros mirabilis ULC683</name>
    <dbReference type="NCBI Taxonomy" id="2781853"/>
    <lineage>
        <taxon>Bacteria</taxon>
        <taxon>Bacillati</taxon>
        <taxon>Cyanobacteriota</taxon>
        <taxon>Cyanophyceae</taxon>
        <taxon>Synechococcales</taxon>
        <taxon>Petrachlorosaceae</taxon>
        <taxon>Petrachloros</taxon>
        <taxon>Petrachloros mirabilis</taxon>
    </lineage>
</organism>
<proteinExistence type="predicted"/>